<organism evidence="2 3">
    <name type="scientific">Coprinopsis marcescibilis</name>
    <name type="common">Agaric fungus</name>
    <name type="synonym">Psathyrella marcescibilis</name>
    <dbReference type="NCBI Taxonomy" id="230819"/>
    <lineage>
        <taxon>Eukaryota</taxon>
        <taxon>Fungi</taxon>
        <taxon>Dikarya</taxon>
        <taxon>Basidiomycota</taxon>
        <taxon>Agaricomycotina</taxon>
        <taxon>Agaricomycetes</taxon>
        <taxon>Agaricomycetidae</taxon>
        <taxon>Agaricales</taxon>
        <taxon>Agaricineae</taxon>
        <taxon>Psathyrellaceae</taxon>
        <taxon>Coprinopsis</taxon>
    </lineage>
</organism>
<gene>
    <name evidence="2" type="ORF">FA15DRAFT_708557</name>
</gene>
<evidence type="ECO:0000313" key="3">
    <source>
        <dbReference type="Proteomes" id="UP000307440"/>
    </source>
</evidence>
<reference evidence="2 3" key="1">
    <citation type="journal article" date="2019" name="Nat. Ecol. Evol.">
        <title>Megaphylogeny resolves global patterns of mushroom evolution.</title>
        <authorList>
            <person name="Varga T."/>
            <person name="Krizsan K."/>
            <person name="Foldi C."/>
            <person name="Dima B."/>
            <person name="Sanchez-Garcia M."/>
            <person name="Sanchez-Ramirez S."/>
            <person name="Szollosi G.J."/>
            <person name="Szarkandi J.G."/>
            <person name="Papp V."/>
            <person name="Albert L."/>
            <person name="Andreopoulos W."/>
            <person name="Angelini C."/>
            <person name="Antonin V."/>
            <person name="Barry K.W."/>
            <person name="Bougher N.L."/>
            <person name="Buchanan P."/>
            <person name="Buyck B."/>
            <person name="Bense V."/>
            <person name="Catcheside P."/>
            <person name="Chovatia M."/>
            <person name="Cooper J."/>
            <person name="Damon W."/>
            <person name="Desjardin D."/>
            <person name="Finy P."/>
            <person name="Geml J."/>
            <person name="Haridas S."/>
            <person name="Hughes K."/>
            <person name="Justo A."/>
            <person name="Karasinski D."/>
            <person name="Kautmanova I."/>
            <person name="Kiss B."/>
            <person name="Kocsube S."/>
            <person name="Kotiranta H."/>
            <person name="LaButti K.M."/>
            <person name="Lechner B.E."/>
            <person name="Liimatainen K."/>
            <person name="Lipzen A."/>
            <person name="Lukacs Z."/>
            <person name="Mihaltcheva S."/>
            <person name="Morgado L.N."/>
            <person name="Niskanen T."/>
            <person name="Noordeloos M.E."/>
            <person name="Ohm R.A."/>
            <person name="Ortiz-Santana B."/>
            <person name="Ovrebo C."/>
            <person name="Racz N."/>
            <person name="Riley R."/>
            <person name="Savchenko A."/>
            <person name="Shiryaev A."/>
            <person name="Soop K."/>
            <person name="Spirin V."/>
            <person name="Szebenyi C."/>
            <person name="Tomsovsky M."/>
            <person name="Tulloss R.E."/>
            <person name="Uehling J."/>
            <person name="Grigoriev I.V."/>
            <person name="Vagvolgyi C."/>
            <person name="Papp T."/>
            <person name="Martin F.M."/>
            <person name="Miettinen O."/>
            <person name="Hibbett D.S."/>
            <person name="Nagy L.G."/>
        </authorList>
    </citation>
    <scope>NUCLEOTIDE SEQUENCE [LARGE SCALE GENOMIC DNA]</scope>
    <source>
        <strain evidence="2 3">CBS 121175</strain>
    </source>
</reference>
<dbReference type="EMBL" id="ML210319">
    <property type="protein sequence ID" value="TFK19930.1"/>
    <property type="molecule type" value="Genomic_DNA"/>
</dbReference>
<evidence type="ECO:0000313" key="2">
    <source>
        <dbReference type="EMBL" id="TFK19930.1"/>
    </source>
</evidence>
<proteinExistence type="predicted"/>
<sequence>MSHTRTMEQWLSSQGWKQQAKWTTGSFRISLLPFSLTPSYTFELLSLDTVLRVKEPDSSLATLILAPPAPSTQASHCSMKRIGNNNFSLFFTSDDYPDFKPSTKTLDIELKFDFEATTQLTPITFLFGLFLAPLALIFPGSYTILEYT</sequence>
<accession>A0A5C3KIG0</accession>
<keyword evidence="1" id="KW-0472">Membrane</keyword>
<keyword evidence="1" id="KW-1133">Transmembrane helix</keyword>
<name>A0A5C3KIG0_COPMA</name>
<evidence type="ECO:0000256" key="1">
    <source>
        <dbReference type="SAM" id="Phobius"/>
    </source>
</evidence>
<keyword evidence="3" id="KW-1185">Reference proteome</keyword>
<keyword evidence="1" id="KW-0812">Transmembrane</keyword>
<protein>
    <submittedName>
        <fullName evidence="2">Uncharacterized protein</fullName>
    </submittedName>
</protein>
<dbReference type="AlphaFoldDB" id="A0A5C3KIG0"/>
<dbReference type="Proteomes" id="UP000307440">
    <property type="component" value="Unassembled WGS sequence"/>
</dbReference>
<feature type="transmembrane region" description="Helical" evidence="1">
    <location>
        <begin position="123"/>
        <end position="145"/>
    </location>
</feature>